<dbReference type="GO" id="GO:0016887">
    <property type="term" value="F:ATP hydrolysis activity"/>
    <property type="evidence" value="ECO:0007669"/>
    <property type="project" value="InterPro"/>
</dbReference>
<dbReference type="SMR" id="A0A4P7N2E9"/>
<keyword evidence="5" id="KW-0999">Mitochondrion inner membrane</keyword>
<dbReference type="PROSITE" id="PS00674">
    <property type="entry name" value="AAA"/>
    <property type="match status" value="1"/>
</dbReference>
<evidence type="ECO:0000256" key="8">
    <source>
        <dbReference type="ARBA" id="ARBA00022989"/>
    </source>
</evidence>
<feature type="region of interest" description="Disordered" evidence="13">
    <location>
        <begin position="611"/>
        <end position="676"/>
    </location>
</feature>
<comment type="similarity">
    <text evidence="2">Belongs to the AAA ATPase family. BCS1 subfamily.</text>
</comment>
<keyword evidence="7" id="KW-0067">ATP-binding</keyword>
<proteinExistence type="inferred from homology"/>
<dbReference type="EMBL" id="CP034205">
    <property type="protein sequence ID" value="QBZ55131.1"/>
    <property type="molecule type" value="Genomic_DNA"/>
</dbReference>
<reference evidence="14 15" key="1">
    <citation type="journal article" date="2019" name="Mol. Biol. Evol.">
        <title>Blast fungal genomes show frequent chromosomal changes, gene gains and losses, and effector gene turnover.</title>
        <authorList>
            <person name="Gomez Luciano L.B."/>
            <person name="Jason Tsai I."/>
            <person name="Chuma I."/>
            <person name="Tosa Y."/>
            <person name="Chen Y.H."/>
            <person name="Li J.Y."/>
            <person name="Li M.Y."/>
            <person name="Jade Lu M.Y."/>
            <person name="Nakayashiki H."/>
            <person name="Li W.H."/>
        </authorList>
    </citation>
    <scope>NUCLEOTIDE SEQUENCE [LARGE SCALE GENOMIC DNA]</scope>
    <source>
        <strain evidence="14">MZ5-1-6</strain>
    </source>
</reference>
<dbReference type="InterPro" id="IPR003960">
    <property type="entry name" value="ATPase_AAA_CS"/>
</dbReference>
<evidence type="ECO:0000256" key="6">
    <source>
        <dbReference type="ARBA" id="ARBA00022801"/>
    </source>
</evidence>
<feature type="compositionally biased region" description="Acidic residues" evidence="13">
    <location>
        <begin position="370"/>
        <end position="382"/>
    </location>
</feature>
<dbReference type="SUPFAM" id="SSF52540">
    <property type="entry name" value="P-loop containing nucleoside triphosphate hydrolases"/>
    <property type="match status" value="1"/>
</dbReference>
<keyword evidence="3" id="KW-0812">Transmembrane</keyword>
<accession>A0A4P7N2E9</accession>
<keyword evidence="10" id="KW-0472">Membrane</keyword>
<feature type="region of interest" description="Disordered" evidence="13">
    <location>
        <begin position="366"/>
        <end position="390"/>
    </location>
</feature>
<evidence type="ECO:0000256" key="11">
    <source>
        <dbReference type="ARBA" id="ARBA00048778"/>
    </source>
</evidence>
<dbReference type="InterPro" id="IPR027417">
    <property type="entry name" value="P-loop_NTPase"/>
</dbReference>
<comment type="subcellular location">
    <subcellularLocation>
        <location evidence="1">Mitochondrion inner membrane</location>
        <topology evidence="1">Single-pass membrane protein</topology>
    </subcellularLocation>
</comment>
<dbReference type="VEuPathDB" id="FungiDB:M_BR32_EuGene_00132611"/>
<dbReference type="AlphaFoldDB" id="A0A4P7N2E9"/>
<feature type="coiled-coil region" evidence="12">
    <location>
        <begin position="542"/>
        <end position="569"/>
    </location>
</feature>
<comment type="catalytic activity">
    <reaction evidence="11">
        <text>ATP + H2O = ADP + phosphate + H(+)</text>
        <dbReference type="Rhea" id="RHEA:13065"/>
        <dbReference type="ChEBI" id="CHEBI:15377"/>
        <dbReference type="ChEBI" id="CHEBI:15378"/>
        <dbReference type="ChEBI" id="CHEBI:30616"/>
        <dbReference type="ChEBI" id="CHEBI:43474"/>
        <dbReference type="ChEBI" id="CHEBI:456216"/>
    </reaction>
    <physiologicalReaction direction="left-to-right" evidence="11">
        <dbReference type="Rhea" id="RHEA:13066"/>
    </physiologicalReaction>
</comment>
<evidence type="ECO:0000256" key="10">
    <source>
        <dbReference type="ARBA" id="ARBA00023136"/>
    </source>
</evidence>
<keyword evidence="12" id="KW-0175">Coiled coil</keyword>
<feature type="compositionally biased region" description="Basic and acidic residues" evidence="13">
    <location>
        <begin position="634"/>
        <end position="650"/>
    </location>
</feature>
<keyword evidence="9" id="KW-0496">Mitochondrion</keyword>
<dbReference type="PANTHER" id="PTHR23070">
    <property type="entry name" value="BCS1 AAA-TYPE ATPASE"/>
    <property type="match status" value="1"/>
</dbReference>
<dbReference type="Pfam" id="PF00004">
    <property type="entry name" value="AAA"/>
    <property type="match status" value="1"/>
</dbReference>
<evidence type="ECO:0000313" key="15">
    <source>
        <dbReference type="Proteomes" id="UP000294847"/>
    </source>
</evidence>
<dbReference type="InterPro" id="IPR057495">
    <property type="entry name" value="AAA_lid_BCS1"/>
</dbReference>
<evidence type="ECO:0000256" key="7">
    <source>
        <dbReference type="ARBA" id="ARBA00022840"/>
    </source>
</evidence>
<evidence type="ECO:0000256" key="2">
    <source>
        <dbReference type="ARBA" id="ARBA00007448"/>
    </source>
</evidence>
<dbReference type="Proteomes" id="UP000294847">
    <property type="component" value="Chromosome 2"/>
</dbReference>
<dbReference type="GO" id="GO:0005524">
    <property type="term" value="F:ATP binding"/>
    <property type="evidence" value="ECO:0007669"/>
    <property type="project" value="UniProtKB-KW"/>
</dbReference>
<evidence type="ECO:0000256" key="13">
    <source>
        <dbReference type="SAM" id="MobiDB-lite"/>
    </source>
</evidence>
<dbReference type="OMA" id="AKGMFER"/>
<dbReference type="Pfam" id="PF25426">
    <property type="entry name" value="AAA_lid_BCS1"/>
    <property type="match status" value="1"/>
</dbReference>
<evidence type="ECO:0000256" key="5">
    <source>
        <dbReference type="ARBA" id="ARBA00022792"/>
    </source>
</evidence>
<dbReference type="InterPro" id="IPR003593">
    <property type="entry name" value="AAA+_ATPase"/>
</dbReference>
<dbReference type="SMART" id="SM00382">
    <property type="entry name" value="AAA"/>
    <property type="match status" value="1"/>
</dbReference>
<dbReference type="Gene3D" id="3.40.50.300">
    <property type="entry name" value="P-loop containing nucleotide triphosphate hydrolases"/>
    <property type="match status" value="1"/>
</dbReference>
<dbReference type="InterPro" id="IPR050747">
    <property type="entry name" value="Mitochondrial_chaperone_BCS1"/>
</dbReference>
<sequence>MSDAVATLIGLQAATGGTTIQDILNRTAPGLSFIPSFLRRWLQIDISAIIGLLSLIGAMSSGFHFLNHIGLKLYWTLTRFCTASVAVAASDRLNREVLSWISSTVLMRQGTRVLAARSEMVDDERYYYQRPKTIRDDCANETRRPVEYMPTFGTTWFWHRKRLFIVRCVRTHNHRGGAFSRDSPEEFFDAPTGEEPLVVMCFGRSVAPIKQFLNDCRDWGEAQRARYVTVRTCKKSYNGAHWDSTILRPTRPIQTVHFDEQVKKDLIADIINYLDPHTRDFYHQRGIPYRRGYLLHGPPGTGKTSLSLALASMFKLELYLLHVPSLANDGELESMFDELPPRCIILLEDIDAVGIPRRNELAARMTGLDDKDDDEDDEDEENGSGRGRSTLSGLLNVLDGVASQEGRIVFMTSNLADKLDPALVRPGRIDRKIFLGNINQESARLMFLRMYAESDDSQFADLGPAAEMEMSELSGQTTPAIISPGPPTSLDEKVNTVELEKVAAEFASHIPDDAVTPALIQGFLLSHRSDPLAARDGIQDFIKDEMLKLEEAREKALRARETKARKRKSKALAQLGALATLTAKTRAAVSTDSEEPVGNATVEALAKTATSGAAGGLGSPSDSKAAPGATEGAEAIKNDGSHTNHTEGAGKDTPSGKQSKAGEDGSIGNGTTEVGV</sequence>
<organism evidence="14 15">
    <name type="scientific">Pyricularia oryzae</name>
    <name type="common">Rice blast fungus</name>
    <name type="synonym">Magnaporthe oryzae</name>
    <dbReference type="NCBI Taxonomy" id="318829"/>
    <lineage>
        <taxon>Eukaryota</taxon>
        <taxon>Fungi</taxon>
        <taxon>Dikarya</taxon>
        <taxon>Ascomycota</taxon>
        <taxon>Pezizomycotina</taxon>
        <taxon>Sordariomycetes</taxon>
        <taxon>Sordariomycetidae</taxon>
        <taxon>Magnaporthales</taxon>
        <taxon>Pyriculariaceae</taxon>
        <taxon>Pyricularia</taxon>
    </lineage>
</organism>
<evidence type="ECO:0000256" key="1">
    <source>
        <dbReference type="ARBA" id="ARBA00004434"/>
    </source>
</evidence>
<dbReference type="Pfam" id="PF08740">
    <property type="entry name" value="BCS1_N"/>
    <property type="match status" value="1"/>
</dbReference>
<keyword evidence="4" id="KW-0547">Nucleotide-binding</keyword>
<evidence type="ECO:0000256" key="12">
    <source>
        <dbReference type="SAM" id="Coils"/>
    </source>
</evidence>
<evidence type="ECO:0000256" key="9">
    <source>
        <dbReference type="ARBA" id="ARBA00023128"/>
    </source>
</evidence>
<dbReference type="SMART" id="SM01024">
    <property type="entry name" value="BCS1_N"/>
    <property type="match status" value="1"/>
</dbReference>
<dbReference type="InterPro" id="IPR003959">
    <property type="entry name" value="ATPase_AAA_core"/>
</dbReference>
<evidence type="ECO:0000256" key="4">
    <source>
        <dbReference type="ARBA" id="ARBA00022741"/>
    </source>
</evidence>
<protein>
    <submittedName>
        <fullName evidence="14">Uncharacterized protein</fullName>
    </submittedName>
</protein>
<evidence type="ECO:0000256" key="3">
    <source>
        <dbReference type="ARBA" id="ARBA00022692"/>
    </source>
</evidence>
<keyword evidence="6" id="KW-0378">Hydrolase</keyword>
<keyword evidence="8" id="KW-1133">Transmembrane helix</keyword>
<dbReference type="GO" id="GO:0005743">
    <property type="term" value="C:mitochondrial inner membrane"/>
    <property type="evidence" value="ECO:0007669"/>
    <property type="project" value="UniProtKB-SubCell"/>
</dbReference>
<gene>
    <name evidence="14" type="ORF">PoMZ_00023</name>
</gene>
<evidence type="ECO:0000313" key="14">
    <source>
        <dbReference type="EMBL" id="QBZ55131.1"/>
    </source>
</evidence>
<name>A0A4P7N2E9_PYROR</name>
<dbReference type="InterPro" id="IPR014851">
    <property type="entry name" value="BCS1_N"/>
</dbReference>